<protein>
    <submittedName>
        <fullName evidence="1">HAD hydrolase, IA, variant 1 family protein</fullName>
    </submittedName>
</protein>
<dbReference type="Pfam" id="PF13242">
    <property type="entry name" value="Hydrolase_like"/>
    <property type="match status" value="1"/>
</dbReference>
<sequence length="82" mass="8948">MGGKVVYSGKPHSEIFQAVLNTLALNVKKKKILMIGDTLETDILGANNIGIDSALVLTGNAFRIAKASMFMIKLIYLKMHLN</sequence>
<dbReference type="PANTHER" id="PTHR19288:SF46">
    <property type="entry name" value="HALOACID DEHALOGENASE-LIKE HYDROLASE DOMAIN-CONTAINING PROTEIN 2"/>
    <property type="match status" value="1"/>
</dbReference>
<dbReference type="EMBL" id="LANO01000003">
    <property type="protein sequence ID" value="KJV53838.1"/>
    <property type="molecule type" value="Genomic_DNA"/>
</dbReference>
<dbReference type="PANTHER" id="PTHR19288">
    <property type="entry name" value="4-NITROPHENYLPHOSPHATASE-RELATED"/>
    <property type="match status" value="1"/>
</dbReference>
<dbReference type="InterPro" id="IPR006439">
    <property type="entry name" value="HAD-SF_hydro_IA"/>
</dbReference>
<keyword evidence="1" id="KW-0378">Hydrolase</keyword>
<organism evidence="1 2">
    <name type="scientific">Orientia tsutsugamushi str. Gilliam</name>
    <dbReference type="NCBI Taxonomy" id="1359184"/>
    <lineage>
        <taxon>Bacteria</taxon>
        <taxon>Pseudomonadati</taxon>
        <taxon>Pseudomonadota</taxon>
        <taxon>Alphaproteobacteria</taxon>
        <taxon>Rickettsiales</taxon>
        <taxon>Rickettsiaceae</taxon>
        <taxon>Rickettsieae</taxon>
        <taxon>Orientia</taxon>
    </lineage>
</organism>
<evidence type="ECO:0000313" key="2">
    <source>
        <dbReference type="Proteomes" id="UP000033769"/>
    </source>
</evidence>
<reference evidence="1 2" key="1">
    <citation type="submission" date="2015-02" db="EMBL/GenBank/DDBJ databases">
        <title>Genome Sequencing of Rickettsiales.</title>
        <authorList>
            <person name="Daugherty S.C."/>
            <person name="Su Q."/>
            <person name="Abolude K."/>
            <person name="Beier-Sexton M."/>
            <person name="Carlyon J.A."/>
            <person name="Carter R."/>
            <person name="Day N.P."/>
            <person name="Dumler S.J."/>
            <person name="Dyachenko V."/>
            <person name="Godinez A."/>
            <person name="Kurtti T.J."/>
            <person name="Lichay M."/>
            <person name="Mullins K.E."/>
            <person name="Ott S."/>
            <person name="Pappas-Brown V."/>
            <person name="Paris D.H."/>
            <person name="Patel P."/>
            <person name="Richards A.L."/>
            <person name="Sadzewicz L."/>
            <person name="Sears K."/>
            <person name="Seidman D."/>
            <person name="Sengamalay N."/>
            <person name="Stenos J."/>
            <person name="Tallon L.J."/>
            <person name="Vincent G."/>
            <person name="Fraser C.M."/>
            <person name="Munderloh U."/>
            <person name="Dunning-Hotopp J.C."/>
        </authorList>
    </citation>
    <scope>NUCLEOTIDE SEQUENCE [LARGE SCALE GENOMIC DNA]</scope>
    <source>
        <strain evidence="1 2">Gilliam</strain>
    </source>
</reference>
<dbReference type="Gene3D" id="3.40.50.1000">
    <property type="entry name" value="HAD superfamily/HAD-like"/>
    <property type="match status" value="1"/>
</dbReference>
<gene>
    <name evidence="1" type="ORF">OTSGILL_0433</name>
</gene>
<dbReference type="Proteomes" id="UP000033769">
    <property type="component" value="Unassembled WGS sequence"/>
</dbReference>
<name>A0A0F3MDH8_ORITS</name>
<dbReference type="InterPro" id="IPR036412">
    <property type="entry name" value="HAD-like_sf"/>
</dbReference>
<dbReference type="GO" id="GO:0016791">
    <property type="term" value="F:phosphatase activity"/>
    <property type="evidence" value="ECO:0007669"/>
    <property type="project" value="TreeGrafter"/>
</dbReference>
<dbReference type="NCBIfam" id="TIGR01549">
    <property type="entry name" value="HAD-SF-IA-v1"/>
    <property type="match status" value="1"/>
</dbReference>
<dbReference type="SUPFAM" id="SSF56784">
    <property type="entry name" value="HAD-like"/>
    <property type="match status" value="1"/>
</dbReference>
<dbReference type="PATRIC" id="fig|1359184.3.peg.1424"/>
<dbReference type="GO" id="GO:0005737">
    <property type="term" value="C:cytoplasm"/>
    <property type="evidence" value="ECO:0007669"/>
    <property type="project" value="TreeGrafter"/>
</dbReference>
<proteinExistence type="predicted"/>
<dbReference type="AlphaFoldDB" id="A0A0F3MDH8"/>
<dbReference type="InterPro" id="IPR023214">
    <property type="entry name" value="HAD_sf"/>
</dbReference>
<evidence type="ECO:0000313" key="1">
    <source>
        <dbReference type="EMBL" id="KJV53838.1"/>
    </source>
</evidence>
<accession>A0A0F3MDH8</accession>
<comment type="caution">
    <text evidence="1">The sequence shown here is derived from an EMBL/GenBank/DDBJ whole genome shotgun (WGS) entry which is preliminary data.</text>
</comment>